<keyword evidence="2" id="KW-1185">Reference proteome</keyword>
<comment type="caution">
    <text evidence="1">The sequence shown here is derived from an EMBL/GenBank/DDBJ whole genome shotgun (WGS) entry which is preliminary data.</text>
</comment>
<dbReference type="SUPFAM" id="SSF140453">
    <property type="entry name" value="EsxAB dimer-like"/>
    <property type="match status" value="1"/>
</dbReference>
<name>A0ABW0XA33_9ACTN</name>
<proteinExistence type="predicted"/>
<dbReference type="InterPro" id="IPR036689">
    <property type="entry name" value="ESAT-6-like_sf"/>
</dbReference>
<dbReference type="EMBL" id="JBHSOF010000056">
    <property type="protein sequence ID" value="MFC5667380.1"/>
    <property type="molecule type" value="Genomic_DNA"/>
</dbReference>
<dbReference type="Gene3D" id="1.10.287.1060">
    <property type="entry name" value="ESAT-6-like"/>
    <property type="match status" value="1"/>
</dbReference>
<protein>
    <submittedName>
        <fullName evidence="1">WXG100 family type VII secretion target</fullName>
    </submittedName>
</protein>
<accession>A0ABW0XA33</accession>
<gene>
    <name evidence="1" type="ORF">ACFP3U_30985</name>
</gene>
<evidence type="ECO:0000313" key="1">
    <source>
        <dbReference type="EMBL" id="MFC5667380.1"/>
    </source>
</evidence>
<dbReference type="RefSeq" id="WP_380229050.1">
    <property type="nucleotide sequence ID" value="NZ_JBHSOF010000056.1"/>
</dbReference>
<evidence type="ECO:0000313" key="2">
    <source>
        <dbReference type="Proteomes" id="UP001595975"/>
    </source>
</evidence>
<dbReference type="Proteomes" id="UP001595975">
    <property type="component" value="Unassembled WGS sequence"/>
</dbReference>
<sequence length="101" mass="10493">MGDIKVNPGEIRTSGAAARAIGGELKAPVEAAVAASHKAAGELTGWSIATRLDRLASGWAPALTTVRDRFTKTADNLDATAQAYNGNENAISSVWQKQGPM</sequence>
<organism evidence="1 2">
    <name type="scientific">Kitasatospora misakiensis</name>
    <dbReference type="NCBI Taxonomy" id="67330"/>
    <lineage>
        <taxon>Bacteria</taxon>
        <taxon>Bacillati</taxon>
        <taxon>Actinomycetota</taxon>
        <taxon>Actinomycetes</taxon>
        <taxon>Kitasatosporales</taxon>
        <taxon>Streptomycetaceae</taxon>
        <taxon>Kitasatospora</taxon>
    </lineage>
</organism>
<reference evidence="2" key="1">
    <citation type="journal article" date="2019" name="Int. J. Syst. Evol. Microbiol.">
        <title>The Global Catalogue of Microorganisms (GCM) 10K type strain sequencing project: providing services to taxonomists for standard genome sequencing and annotation.</title>
        <authorList>
            <consortium name="The Broad Institute Genomics Platform"/>
            <consortium name="The Broad Institute Genome Sequencing Center for Infectious Disease"/>
            <person name="Wu L."/>
            <person name="Ma J."/>
        </authorList>
    </citation>
    <scope>NUCLEOTIDE SEQUENCE [LARGE SCALE GENOMIC DNA]</scope>
    <source>
        <strain evidence="2">CGMCC 4.1437</strain>
    </source>
</reference>